<feature type="compositionally biased region" description="Gly residues" evidence="8">
    <location>
        <begin position="1016"/>
        <end position="1030"/>
    </location>
</feature>
<dbReference type="GO" id="GO:0000166">
    <property type="term" value="F:nucleotide binding"/>
    <property type="evidence" value="ECO:0007669"/>
    <property type="project" value="UniProtKB-KW"/>
</dbReference>
<feature type="compositionally biased region" description="Low complexity" evidence="8">
    <location>
        <begin position="928"/>
        <end position="945"/>
    </location>
</feature>
<sequence length="2034" mass="202947">MRACRAAYKGAYCSIRHVVAQGLPLGARHVEVTTCVLLPQPGRRVPGVLLQLRLARPDLQPSPPPIARPGTVLMVQREASSQHLPGLAPSPSPSIRPSHSPSGKRSPRSISARSVLARARTAPEVDASVASASIGVGGADATAAGAVERAMVVVPRVPSMLMAHGMQGRMSSITAAGNRSPHAAAARGRLAAAARSVAAEVLPASVIVLAYGRGSSLESVAYLNGQARKYLCLGTLNDDLMVAGGLLRRQASNALADLPARAILAAILRHEQPHIVRQLHRGAASEKGFTGTIRVPAFVDAAALCARDKAATDSEWETTDEDVSFRGSGRGRAPSGRGGGRGAWGGRGSVSGLGGEGEEARPMELGLDGDGGDTAEVQRTTLHTISDISEQTTVEMSGTANGMTGGGGAYASTTGMAAGQGSQHQRNYDRPTSSRTGSAVTDRGMRQPPLAMAGRAQSLRPVYGSSRWGSRGRRHSVYRSVEPPPADYLGVELRGLSRAVLSLHGDLLRPSSAASAAFLNGRSGTGGASASTPPRPASNAHAAGQRMISAAGIARAGGGEGGASASARVRSVTAGLSHVSVALPGGGSADPLGRSAGRGKKKALRREASVAMGQIAKWLDAMRALEAPLLGGGVPEGAMEGGPEHKALAAAAPPMAPGAAEAMHVVQARLAKAEAAAAAVNGGRGGGALDCIDSTQLDSQDIYLPLYRMETGQSMGLTLLPESGGSGMYAAAAAAASVAAATTNSPTPTVDTAAGKPVPTADATARPASPACRLPVSCDSDGGGGGGLSQLCVSGQSTGGNPGSNVVVVCESPSLGKGRVPMPPSDGAPAGAAPALAAGSAAGADASGADARPGPQPRASPAATRRWAPPLLRTLTGTVGASPCVPAAASGALSARGGASPPHLNKLLRAYRTEYDSLRTPSQRSPLSGSCNGSVNGAGGAASQRPARRSGRSSAAASPTGAAAHGHGMQLAGRQHSWRGLAMNQSALSSGQVPMLAPLKRTHSATPSVWQHALPGGDGDGGGGSGGGGAPAQEPPPPPPATAARAPPEAQARVPPGGGASRGGGARGGDGGGADGGGSGGDGGGGGDCMGPWSAASAVTATELQPPPPLLRGSRGGCHGATAVAVGGAAAGSGDAGPGSARRSSHSSNYEWALGSVPELFSGGGSAEAAAAVVGGSILMTEPAWMVGLPSGDSGGARSVRSGCSGTNGAGPPPPRVHNMALSVGQYRTASRSRLSVEMTREPPPLDLLLAAAGSGAFGAGSGSGPQAESGDATEPTVAALALAADGSVRRRPLRFEDGAADGGGGPQSKPLPSSPTFVSADQAAQGGEGADGGSAAAELHRRFVSGSHAHSGGGGQTYMLRKSAAGRAAASVGPDSLDIPMGRGVARRMPASAGAGPGGPAGQMSALLASSGSFGSAASAAQAAGATASGLLASSGAILNSRGLPSMSRTTSRKVNSVRARVHALLDLAEQAELRHAGSSGGFTGAGPSAFGALSHQGHVGSNHAASSLASASVAATLPQSFQTATLLDATAAAGALPALPTRMLQAPGCRVVGGASVLTSYDLPAFTQYSDVAPMPPAAEATAAAAETTAAAAEADGVVSSILRGSCGGPTGHPYGTERGLQNSGAANFTTNSATNSTGIMATFLGNCVAAAPPAGGPPAGAPPPGDGDGEPAAGDHEQPLRSELKRLRARACTAVDGRRFLVLTMMDVTRPVQTQERVASLVEQEHRILEALFPRQGAAASDDEGGASKPGGSSRRAPGAALPPGGGGTSGGGGPLAALRAGRGRGAADGEAANSATRGHRQLRQLAMQQQLAALRVSQLATSHRMVTILFSDIVGFTSFSRQVAPLTVMRLLNELYKKLDAMLDIYKVYKVETIGDCYVVAGGLVRYDEDGLCTVLPEGDVDELHAVRVMEFAKAMLRASRTVALPTTGEPLQLRLGLHSGPAMSGVVGSKMPRFTVFGETVDTAHRMEAAGVPGRIHVSAASRALLGREEWAATEGVQIEGRGRMDTYLWVEEAEDDEETKKRVMDVYL</sequence>
<dbReference type="PROSITE" id="PS00452">
    <property type="entry name" value="GUANYLATE_CYCLASE_1"/>
    <property type="match status" value="1"/>
</dbReference>
<feature type="compositionally biased region" description="Pro residues" evidence="8">
    <location>
        <begin position="1657"/>
        <end position="1668"/>
    </location>
</feature>
<dbReference type="GO" id="GO:0001653">
    <property type="term" value="F:peptide receptor activity"/>
    <property type="evidence" value="ECO:0007669"/>
    <property type="project" value="TreeGrafter"/>
</dbReference>
<keyword evidence="5" id="KW-0472">Membrane</keyword>
<evidence type="ECO:0000256" key="5">
    <source>
        <dbReference type="ARBA" id="ARBA00023136"/>
    </source>
</evidence>
<reference evidence="11" key="1">
    <citation type="journal article" date="2016" name="Nat. Commun.">
        <title>The Gonium pectorale genome demonstrates co-option of cell cycle regulation during the evolution of multicellularity.</title>
        <authorList>
            <person name="Hanschen E.R."/>
            <person name="Marriage T.N."/>
            <person name="Ferris P.J."/>
            <person name="Hamaji T."/>
            <person name="Toyoda A."/>
            <person name="Fujiyama A."/>
            <person name="Neme R."/>
            <person name="Noguchi H."/>
            <person name="Minakuchi Y."/>
            <person name="Suzuki M."/>
            <person name="Kawai-Toyooka H."/>
            <person name="Smith D.R."/>
            <person name="Sparks H."/>
            <person name="Anderson J."/>
            <person name="Bakaric R."/>
            <person name="Luria V."/>
            <person name="Karger A."/>
            <person name="Kirschner M.W."/>
            <person name="Durand P.M."/>
            <person name="Michod R.E."/>
            <person name="Nozaki H."/>
            <person name="Olson B.J."/>
        </authorList>
    </citation>
    <scope>NUCLEOTIDE SEQUENCE [LARGE SCALE GENOMIC DNA]</scope>
    <source>
        <strain evidence="11">NIES-2863</strain>
    </source>
</reference>
<dbReference type="PROSITE" id="PS50125">
    <property type="entry name" value="GUANYLATE_CYCLASE_2"/>
    <property type="match status" value="1"/>
</dbReference>
<dbReference type="GO" id="GO:0004383">
    <property type="term" value="F:guanylate cyclase activity"/>
    <property type="evidence" value="ECO:0007669"/>
    <property type="project" value="TreeGrafter"/>
</dbReference>
<evidence type="ECO:0000256" key="6">
    <source>
        <dbReference type="ARBA" id="ARBA00023239"/>
    </source>
</evidence>
<feature type="region of interest" description="Disordered" evidence="8">
    <location>
        <begin position="1292"/>
        <end position="1336"/>
    </location>
</feature>
<feature type="region of interest" description="Disordered" evidence="8">
    <location>
        <begin position="78"/>
        <end position="114"/>
    </location>
</feature>
<dbReference type="Proteomes" id="UP000075714">
    <property type="component" value="Unassembled WGS sequence"/>
</dbReference>
<evidence type="ECO:0000313" key="11">
    <source>
        <dbReference type="Proteomes" id="UP000075714"/>
    </source>
</evidence>
<accession>A0A150GGQ2</accession>
<evidence type="ECO:0000313" key="10">
    <source>
        <dbReference type="EMBL" id="KXZ49017.1"/>
    </source>
</evidence>
<evidence type="ECO:0000256" key="2">
    <source>
        <dbReference type="ARBA" id="ARBA00022692"/>
    </source>
</evidence>
<dbReference type="InterPro" id="IPR050401">
    <property type="entry name" value="Cyclic_nucleotide_synthase"/>
</dbReference>
<dbReference type="OrthoDB" id="552483at2759"/>
<dbReference type="InterPro" id="IPR001054">
    <property type="entry name" value="A/G_cyclase"/>
</dbReference>
<keyword evidence="6 7" id="KW-0456">Lyase</keyword>
<feature type="domain" description="Guanylate cyclase" evidence="9">
    <location>
        <begin position="1831"/>
        <end position="1973"/>
    </location>
</feature>
<gene>
    <name evidence="10" type="ORF">GPECTOR_23g106</name>
</gene>
<feature type="region of interest" description="Disordered" evidence="8">
    <location>
        <begin position="523"/>
        <end position="542"/>
    </location>
</feature>
<comment type="similarity">
    <text evidence="7">Belongs to the adenylyl cyclase class-4/guanylyl cyclase family.</text>
</comment>
<feature type="region of interest" description="Disordered" evidence="8">
    <location>
        <begin position="1002"/>
        <end position="1093"/>
    </location>
</feature>
<feature type="region of interest" description="Disordered" evidence="8">
    <location>
        <begin position="817"/>
        <end position="868"/>
    </location>
</feature>
<dbReference type="GO" id="GO:0004016">
    <property type="term" value="F:adenylate cyclase activity"/>
    <property type="evidence" value="ECO:0007669"/>
    <property type="project" value="TreeGrafter"/>
</dbReference>
<dbReference type="SUPFAM" id="SSF55073">
    <property type="entry name" value="Nucleotide cyclase"/>
    <property type="match status" value="1"/>
</dbReference>
<dbReference type="GO" id="GO:0007168">
    <property type="term" value="P:receptor guanylyl cyclase signaling pathway"/>
    <property type="evidence" value="ECO:0007669"/>
    <property type="project" value="TreeGrafter"/>
</dbReference>
<dbReference type="PANTHER" id="PTHR11920:SF335">
    <property type="entry name" value="GUANYLATE CYCLASE"/>
    <property type="match status" value="1"/>
</dbReference>
<dbReference type="GO" id="GO:0005886">
    <property type="term" value="C:plasma membrane"/>
    <property type="evidence" value="ECO:0007669"/>
    <property type="project" value="TreeGrafter"/>
</dbReference>
<feature type="region of interest" description="Disordered" evidence="8">
    <location>
        <begin position="415"/>
        <end position="472"/>
    </location>
</feature>
<feature type="region of interest" description="Disordered" evidence="8">
    <location>
        <begin position="1657"/>
        <end position="1682"/>
    </location>
</feature>
<evidence type="ECO:0000259" key="9">
    <source>
        <dbReference type="PROSITE" id="PS50125"/>
    </source>
</evidence>
<feature type="compositionally biased region" description="Polar residues" evidence="8">
    <location>
        <begin position="420"/>
        <end position="439"/>
    </location>
</feature>
<feature type="region of interest" description="Disordered" evidence="8">
    <location>
        <begin position="1736"/>
        <end position="1803"/>
    </location>
</feature>
<evidence type="ECO:0000256" key="8">
    <source>
        <dbReference type="SAM" id="MobiDB-lite"/>
    </source>
</evidence>
<evidence type="ECO:0000256" key="1">
    <source>
        <dbReference type="ARBA" id="ARBA00004370"/>
    </source>
</evidence>
<keyword evidence="11" id="KW-1185">Reference proteome</keyword>
<dbReference type="InterPro" id="IPR029787">
    <property type="entry name" value="Nucleotide_cyclase"/>
</dbReference>
<feature type="compositionally biased region" description="Gly residues" evidence="8">
    <location>
        <begin position="336"/>
        <end position="355"/>
    </location>
</feature>
<evidence type="ECO:0000256" key="4">
    <source>
        <dbReference type="ARBA" id="ARBA00022989"/>
    </source>
</evidence>
<feature type="compositionally biased region" description="Low complexity" evidence="8">
    <location>
        <begin position="952"/>
        <end position="968"/>
    </location>
</feature>
<dbReference type="Pfam" id="PF00211">
    <property type="entry name" value="Guanylate_cyc"/>
    <property type="match status" value="1"/>
</dbReference>
<keyword evidence="4" id="KW-1133">Transmembrane helix</keyword>
<feature type="compositionally biased region" description="Low complexity" evidence="8">
    <location>
        <begin position="1042"/>
        <end position="1055"/>
    </location>
</feature>
<evidence type="ECO:0000256" key="7">
    <source>
        <dbReference type="RuleBase" id="RU000405"/>
    </source>
</evidence>
<feature type="region of interest" description="Disordered" evidence="8">
    <location>
        <begin position="744"/>
        <end position="772"/>
    </location>
</feature>
<keyword evidence="3" id="KW-0547">Nucleotide-binding</keyword>
<comment type="subcellular location">
    <subcellularLocation>
        <location evidence="1">Membrane</location>
    </subcellularLocation>
</comment>
<organism evidence="10 11">
    <name type="scientific">Gonium pectorale</name>
    <name type="common">Green alga</name>
    <dbReference type="NCBI Taxonomy" id="33097"/>
    <lineage>
        <taxon>Eukaryota</taxon>
        <taxon>Viridiplantae</taxon>
        <taxon>Chlorophyta</taxon>
        <taxon>core chlorophytes</taxon>
        <taxon>Chlorophyceae</taxon>
        <taxon>CS clade</taxon>
        <taxon>Chlamydomonadales</taxon>
        <taxon>Volvocaceae</taxon>
        <taxon>Gonium</taxon>
    </lineage>
</organism>
<keyword evidence="2" id="KW-0812">Transmembrane</keyword>
<comment type="caution">
    <text evidence="10">The sequence shown here is derived from an EMBL/GenBank/DDBJ whole genome shotgun (WGS) entry which is preliminary data.</text>
</comment>
<dbReference type="InterPro" id="IPR018297">
    <property type="entry name" value="A/G_cyclase_CS"/>
</dbReference>
<feature type="compositionally biased region" description="Gly residues" evidence="8">
    <location>
        <begin position="1056"/>
        <end position="1089"/>
    </location>
</feature>
<feature type="region of interest" description="Disordered" evidence="8">
    <location>
        <begin position="311"/>
        <end position="370"/>
    </location>
</feature>
<dbReference type="CDD" id="cd07302">
    <property type="entry name" value="CHD"/>
    <property type="match status" value="1"/>
</dbReference>
<dbReference type="EMBL" id="LSYV01000024">
    <property type="protein sequence ID" value="KXZ49017.1"/>
    <property type="molecule type" value="Genomic_DNA"/>
</dbReference>
<proteinExistence type="inferred from homology"/>
<feature type="region of interest" description="Disordered" evidence="8">
    <location>
        <begin position="917"/>
        <end position="973"/>
    </location>
</feature>
<dbReference type="PANTHER" id="PTHR11920">
    <property type="entry name" value="GUANYLYL CYCLASE"/>
    <property type="match status" value="1"/>
</dbReference>
<dbReference type="SMART" id="SM00044">
    <property type="entry name" value="CYCc"/>
    <property type="match status" value="1"/>
</dbReference>
<dbReference type="Gene3D" id="3.30.70.1230">
    <property type="entry name" value="Nucleotide cyclase"/>
    <property type="match status" value="1"/>
</dbReference>
<feature type="compositionally biased region" description="Gly residues" evidence="8">
    <location>
        <begin position="1767"/>
        <end position="1778"/>
    </location>
</feature>
<protein>
    <recommendedName>
        <fullName evidence="9">Guanylate cyclase domain-containing protein</fullName>
    </recommendedName>
</protein>
<feature type="region of interest" description="Disordered" evidence="8">
    <location>
        <begin position="1196"/>
        <end position="1216"/>
    </location>
</feature>
<evidence type="ECO:0000256" key="3">
    <source>
        <dbReference type="ARBA" id="ARBA00022741"/>
    </source>
</evidence>
<name>A0A150GGQ2_GONPE</name>
<feature type="compositionally biased region" description="Low complexity" evidence="8">
    <location>
        <begin position="827"/>
        <end position="853"/>
    </location>
</feature>
<dbReference type="GO" id="GO:0035556">
    <property type="term" value="P:intracellular signal transduction"/>
    <property type="evidence" value="ECO:0007669"/>
    <property type="project" value="InterPro"/>
</dbReference>